<dbReference type="Pfam" id="PF01541">
    <property type="entry name" value="GIY-YIG"/>
    <property type="match status" value="1"/>
</dbReference>
<organism evidence="3 4">
    <name type="scientific">Vibrio panuliri</name>
    <dbReference type="NCBI Taxonomy" id="1381081"/>
    <lineage>
        <taxon>Bacteria</taxon>
        <taxon>Pseudomonadati</taxon>
        <taxon>Pseudomonadota</taxon>
        <taxon>Gammaproteobacteria</taxon>
        <taxon>Vibrionales</taxon>
        <taxon>Vibrionaceae</taxon>
        <taxon>Vibrio</taxon>
    </lineage>
</organism>
<evidence type="ECO:0000256" key="1">
    <source>
        <dbReference type="SAM" id="Phobius"/>
    </source>
</evidence>
<feature type="transmembrane region" description="Helical" evidence="1">
    <location>
        <begin position="298"/>
        <end position="317"/>
    </location>
</feature>
<dbReference type="Proteomes" id="UP000186313">
    <property type="component" value="Unassembled WGS sequence"/>
</dbReference>
<proteinExistence type="predicted"/>
<comment type="caution">
    <text evidence="3">The sequence shown here is derived from an EMBL/GenBank/DDBJ whole genome shotgun (WGS) entry which is preliminary data.</text>
</comment>
<evidence type="ECO:0000313" key="3">
    <source>
        <dbReference type="EMBL" id="OLQ88271.1"/>
    </source>
</evidence>
<keyword evidence="1" id="KW-0472">Membrane</keyword>
<dbReference type="OrthoDB" id="9803913at2"/>
<protein>
    <recommendedName>
        <fullName evidence="2">GIY-YIG domain-containing protein</fullName>
    </recommendedName>
</protein>
<dbReference type="EMBL" id="MJMJ01000023">
    <property type="protein sequence ID" value="OLQ88271.1"/>
    <property type="molecule type" value="Genomic_DNA"/>
</dbReference>
<dbReference type="Gene3D" id="3.40.1440.10">
    <property type="entry name" value="GIY-YIG endonuclease"/>
    <property type="match status" value="1"/>
</dbReference>
<keyword evidence="1" id="KW-1133">Transmembrane helix</keyword>
<feature type="transmembrane region" description="Helical" evidence="1">
    <location>
        <begin position="127"/>
        <end position="148"/>
    </location>
</feature>
<reference evidence="3 4" key="1">
    <citation type="submission" date="2016-09" db="EMBL/GenBank/DDBJ databases">
        <title>Genomic Taxonomy of the Vibrionaceae.</title>
        <authorList>
            <person name="Gonzalez-Castillo A."/>
            <person name="Gomez-Gil B."/>
            <person name="Enciso-Ibarra K."/>
        </authorList>
    </citation>
    <scope>NUCLEOTIDE SEQUENCE [LARGE SCALE GENOMIC DNA]</scope>
    <source>
        <strain evidence="3 4">CAIM 703</strain>
    </source>
</reference>
<dbReference type="AlphaFoldDB" id="A0A1Q9HEZ2"/>
<gene>
    <name evidence="3" type="ORF">BIY22_08895</name>
</gene>
<evidence type="ECO:0000259" key="2">
    <source>
        <dbReference type="PROSITE" id="PS50164"/>
    </source>
</evidence>
<dbReference type="InterPro" id="IPR000305">
    <property type="entry name" value="GIY-YIG_endonuc"/>
</dbReference>
<dbReference type="SUPFAM" id="SSF82771">
    <property type="entry name" value="GIY-YIG endonuclease"/>
    <property type="match status" value="1"/>
</dbReference>
<feature type="domain" description="GIY-YIG" evidence="2">
    <location>
        <begin position="21"/>
        <end position="102"/>
    </location>
</feature>
<dbReference type="RefSeq" id="WP_075709438.1">
    <property type="nucleotide sequence ID" value="NZ_MJMJ01000023.1"/>
</dbReference>
<dbReference type="PROSITE" id="PS50164">
    <property type="entry name" value="GIY_YIG"/>
    <property type="match status" value="1"/>
</dbReference>
<keyword evidence="1" id="KW-0812">Transmembrane</keyword>
<dbReference type="InterPro" id="IPR035901">
    <property type="entry name" value="GIY-YIG_endonuc_sf"/>
</dbReference>
<accession>A0A1Q9HEZ2</accession>
<name>A0A1Q9HEZ2_9VIBR</name>
<sequence length="341" mass="39443">MKFIDKEFLGPFDLESEDKPVTSGIYILVNKNDKHYKPLYIGRSINIKNRLNNLFSHAQLAQSGMEGVIDSFFYFPIDKDNVEEMNQLEKELIRYYEPSLNMVRSRVDPQAIIRAREVERSSSRKSFWSLSILGFTLTIFSFLVSILISNDLYTPREKIQNQIITAINNGADLRAIKHIYVNREKTSGGILKPFVSDVNVYPYNVALSLILEDIRTNAYLEKGDKSILKNINKLIEDHTHINPFDRLESVQRDYFENIQIKLGEEYGRVSIEVNKLADELYNKNSLVEQYLKDSTTSFWVSVSALLFSILVSAYQLYNGRDARVKRIMLESYSESIGKTEQ</sequence>
<dbReference type="SMART" id="SM00465">
    <property type="entry name" value="GIYc"/>
    <property type="match status" value="1"/>
</dbReference>
<evidence type="ECO:0000313" key="4">
    <source>
        <dbReference type="Proteomes" id="UP000186313"/>
    </source>
</evidence>